<evidence type="ECO:0000256" key="1">
    <source>
        <dbReference type="ARBA" id="ARBA00004167"/>
    </source>
</evidence>
<dbReference type="GO" id="GO:0016020">
    <property type="term" value="C:membrane"/>
    <property type="evidence" value="ECO:0007669"/>
    <property type="project" value="UniProtKB-SubCell"/>
</dbReference>
<dbReference type="AlphaFoldDB" id="A0A498HH27"/>
<dbReference type="GO" id="GO:0030247">
    <property type="term" value="F:polysaccharide binding"/>
    <property type="evidence" value="ECO:0007669"/>
    <property type="project" value="InterPro"/>
</dbReference>
<dbReference type="InterPro" id="IPR025287">
    <property type="entry name" value="WAK_GUB"/>
</dbReference>
<accession>A0A498HH27</accession>
<comment type="caution">
    <text evidence="4">The sequence shown here is derived from an EMBL/GenBank/DDBJ whole genome shotgun (WGS) entry which is preliminary data.</text>
</comment>
<dbReference type="PANTHER" id="PTHR33138">
    <property type="entry name" value="OS01G0690200 PROTEIN"/>
    <property type="match status" value="1"/>
</dbReference>
<evidence type="ECO:0000256" key="2">
    <source>
        <dbReference type="ARBA" id="ARBA00022729"/>
    </source>
</evidence>
<evidence type="ECO:0000313" key="4">
    <source>
        <dbReference type="EMBL" id="RXH68637.1"/>
    </source>
</evidence>
<dbReference type="EMBL" id="RDQH01000343">
    <property type="protein sequence ID" value="RXH68637.1"/>
    <property type="molecule type" value="Genomic_DNA"/>
</dbReference>
<protein>
    <recommendedName>
        <fullName evidence="3">Wall-associated receptor kinase galacturonan-binding domain-containing protein</fullName>
    </recommendedName>
</protein>
<gene>
    <name evidence="4" type="ORF">DVH24_030970</name>
</gene>
<keyword evidence="5" id="KW-1185">Reference proteome</keyword>
<organism evidence="4 5">
    <name type="scientific">Malus domestica</name>
    <name type="common">Apple</name>
    <name type="synonym">Pyrus malus</name>
    <dbReference type="NCBI Taxonomy" id="3750"/>
    <lineage>
        <taxon>Eukaryota</taxon>
        <taxon>Viridiplantae</taxon>
        <taxon>Streptophyta</taxon>
        <taxon>Embryophyta</taxon>
        <taxon>Tracheophyta</taxon>
        <taxon>Spermatophyta</taxon>
        <taxon>Magnoliopsida</taxon>
        <taxon>eudicotyledons</taxon>
        <taxon>Gunneridae</taxon>
        <taxon>Pentapetalae</taxon>
        <taxon>rosids</taxon>
        <taxon>fabids</taxon>
        <taxon>Rosales</taxon>
        <taxon>Rosaceae</taxon>
        <taxon>Amygdaloideae</taxon>
        <taxon>Maleae</taxon>
        <taxon>Malus</taxon>
    </lineage>
</organism>
<sequence length="180" mass="20509">MGLERKERASARLNWTVVLDDISKWINVGPGLFNPFPISFDAPVFLLSLFFPTSIMHFFLLQSLFPFLLIASFLSINVELSLCQNDQQFINYSSDINCGGVGGIYYPFWGVNRASYCGQPGYEVQCLDNVPVFNMTGASYRILQMNTTTNSWKVKVARHDYWDTICPWTFVNTTLNFSPV</sequence>
<proteinExistence type="predicted"/>
<keyword evidence="2" id="KW-0732">Signal</keyword>
<dbReference type="Pfam" id="PF13947">
    <property type="entry name" value="GUB_WAK_bind"/>
    <property type="match status" value="1"/>
</dbReference>
<reference evidence="4 5" key="1">
    <citation type="submission" date="2018-10" db="EMBL/GenBank/DDBJ databases">
        <title>A high-quality apple genome assembly.</title>
        <authorList>
            <person name="Hu J."/>
        </authorList>
    </citation>
    <scope>NUCLEOTIDE SEQUENCE [LARGE SCALE GENOMIC DNA]</scope>
    <source>
        <strain evidence="5">cv. HFTH1</strain>
        <tissue evidence="4">Young leaf</tissue>
    </source>
</reference>
<name>A0A498HH27_MALDO</name>
<dbReference type="PANTHER" id="PTHR33138:SF72">
    <property type="entry name" value="WALL-ASSOCIATED RECEPTOR KINASE CARBOXY-TERMINAL PROTEIN"/>
    <property type="match status" value="1"/>
</dbReference>
<evidence type="ECO:0000313" key="5">
    <source>
        <dbReference type="Proteomes" id="UP000290289"/>
    </source>
</evidence>
<comment type="subcellular location">
    <subcellularLocation>
        <location evidence="1">Membrane</location>
        <topology evidence="1">Single-pass membrane protein</topology>
    </subcellularLocation>
</comment>
<evidence type="ECO:0000259" key="3">
    <source>
        <dbReference type="Pfam" id="PF13947"/>
    </source>
</evidence>
<dbReference type="Proteomes" id="UP000290289">
    <property type="component" value="Chromosome 17"/>
</dbReference>
<feature type="domain" description="Wall-associated receptor kinase galacturonan-binding" evidence="3">
    <location>
        <begin position="97"/>
        <end position="154"/>
    </location>
</feature>